<sequence>MRQFSSLGKKASDHLLRWQRYINVWDEEFENQMVSYFKMSDINIWEFLESNEVPFVLGVEDQRKRGVEDLLDKSIRRIVETYYYMIPSLKIFVIALKGIGLFKNHSLDVKVQLEDPCDNHKFLIGQEVSKALLIERTDSKTDGTDRRMELKKRTLEDPKTFLLSSVQVEESKEASLESLKT</sequence>
<keyword evidence="2" id="KW-1185">Reference proteome</keyword>
<dbReference type="Proteomes" id="UP001060085">
    <property type="component" value="Linkage Group LG03"/>
</dbReference>
<protein>
    <submittedName>
        <fullName evidence="1">Uncharacterized protein</fullName>
    </submittedName>
</protein>
<gene>
    <name evidence="1" type="ORF">M9H77_13915</name>
</gene>
<proteinExistence type="predicted"/>
<name>A0ACC0BLP1_CATRO</name>
<evidence type="ECO:0000313" key="2">
    <source>
        <dbReference type="Proteomes" id="UP001060085"/>
    </source>
</evidence>
<dbReference type="EMBL" id="CM044703">
    <property type="protein sequence ID" value="KAI5673551.1"/>
    <property type="molecule type" value="Genomic_DNA"/>
</dbReference>
<accession>A0ACC0BLP1</accession>
<evidence type="ECO:0000313" key="1">
    <source>
        <dbReference type="EMBL" id="KAI5673551.1"/>
    </source>
</evidence>
<organism evidence="1 2">
    <name type="scientific">Catharanthus roseus</name>
    <name type="common">Madagascar periwinkle</name>
    <name type="synonym">Vinca rosea</name>
    <dbReference type="NCBI Taxonomy" id="4058"/>
    <lineage>
        <taxon>Eukaryota</taxon>
        <taxon>Viridiplantae</taxon>
        <taxon>Streptophyta</taxon>
        <taxon>Embryophyta</taxon>
        <taxon>Tracheophyta</taxon>
        <taxon>Spermatophyta</taxon>
        <taxon>Magnoliopsida</taxon>
        <taxon>eudicotyledons</taxon>
        <taxon>Gunneridae</taxon>
        <taxon>Pentapetalae</taxon>
        <taxon>asterids</taxon>
        <taxon>lamiids</taxon>
        <taxon>Gentianales</taxon>
        <taxon>Apocynaceae</taxon>
        <taxon>Rauvolfioideae</taxon>
        <taxon>Vinceae</taxon>
        <taxon>Catharanthinae</taxon>
        <taxon>Catharanthus</taxon>
    </lineage>
</organism>
<comment type="caution">
    <text evidence="1">The sequence shown here is derived from an EMBL/GenBank/DDBJ whole genome shotgun (WGS) entry which is preliminary data.</text>
</comment>
<reference evidence="2" key="1">
    <citation type="journal article" date="2023" name="Nat. Plants">
        <title>Single-cell RNA sequencing provides a high-resolution roadmap for understanding the multicellular compartmentation of specialized metabolism.</title>
        <authorList>
            <person name="Sun S."/>
            <person name="Shen X."/>
            <person name="Li Y."/>
            <person name="Li Y."/>
            <person name="Wang S."/>
            <person name="Li R."/>
            <person name="Zhang H."/>
            <person name="Shen G."/>
            <person name="Guo B."/>
            <person name="Wei J."/>
            <person name="Xu J."/>
            <person name="St-Pierre B."/>
            <person name="Chen S."/>
            <person name="Sun C."/>
        </authorList>
    </citation>
    <scope>NUCLEOTIDE SEQUENCE [LARGE SCALE GENOMIC DNA]</scope>
</reference>